<keyword evidence="2" id="KW-1185">Reference proteome</keyword>
<evidence type="ECO:0000313" key="1">
    <source>
        <dbReference type="EMBL" id="MEJ8572100.1"/>
    </source>
</evidence>
<dbReference type="RefSeq" id="WP_340329798.1">
    <property type="nucleotide sequence ID" value="NZ_JAZHOF010000004.1"/>
</dbReference>
<dbReference type="InterPro" id="IPR038071">
    <property type="entry name" value="UROD/MetE-like_sf"/>
</dbReference>
<comment type="caution">
    <text evidence="1">The sequence shown here is derived from an EMBL/GenBank/DDBJ whole genome shotgun (WGS) entry which is preliminary data.</text>
</comment>
<gene>
    <name evidence="1" type="ORF">V3328_11485</name>
</gene>
<organism evidence="1 2">
    <name type="scientific">Microbaculum marinum</name>
    <dbReference type="NCBI Taxonomy" id="1764581"/>
    <lineage>
        <taxon>Bacteria</taxon>
        <taxon>Pseudomonadati</taxon>
        <taxon>Pseudomonadota</taxon>
        <taxon>Alphaproteobacteria</taxon>
        <taxon>Hyphomicrobiales</taxon>
        <taxon>Tepidamorphaceae</taxon>
        <taxon>Microbaculum</taxon>
    </lineage>
</organism>
<dbReference type="Proteomes" id="UP001378188">
    <property type="component" value="Unassembled WGS sequence"/>
</dbReference>
<dbReference type="EMBL" id="JAZHOF010000004">
    <property type="protein sequence ID" value="MEJ8572100.1"/>
    <property type="molecule type" value="Genomic_DNA"/>
</dbReference>
<evidence type="ECO:0000313" key="2">
    <source>
        <dbReference type="Proteomes" id="UP001378188"/>
    </source>
</evidence>
<name>A0AAW9RT55_9HYPH</name>
<reference evidence="1 2" key="1">
    <citation type="submission" date="2024-02" db="EMBL/GenBank/DDBJ databases">
        <title>Genome analysis and characterization of Microbaculum marinisediminis sp. nov., isolated from marine sediment.</title>
        <authorList>
            <person name="Du Z.-J."/>
            <person name="Ye Y.-Q."/>
            <person name="Zhang Z.-R."/>
            <person name="Yuan S.-M."/>
            <person name="Zhang X.-Y."/>
        </authorList>
    </citation>
    <scope>NUCLEOTIDE SEQUENCE [LARGE SCALE GENOMIC DNA]</scope>
    <source>
        <strain evidence="1 2">SDUM1044001</strain>
    </source>
</reference>
<proteinExistence type="predicted"/>
<protein>
    <submittedName>
        <fullName evidence="1">Uncharacterized protein</fullName>
    </submittedName>
</protein>
<dbReference type="AlphaFoldDB" id="A0AAW9RT55"/>
<sequence length="365" mass="40716">MTTSSGEPAHHVHMVGTVPTTDAESAFRMVGGTLGNRLRRITDGETGPRNYWITSQARVLHFSDEFEPAGHDWHPDSGTVPEKVAPKYRLKAGVDPKTLVVPSFGYARLARESHALFRRLKDEGVIAPDVRFQVSLPTPIAFLAGIVAPESHEDVAEALEENMRKEVADIVASIPHEDLAIQWDACLEIFIWEGLRSLFYDDDKTECLVRLSRMIDLVPQTVPVGYHLCYGDFRHKHGVEPKDMGVMVTMANFVTDHVHRPIDFVHMPVPRDRDDDAYFEPLKDLRLHEGTELFLGLVHYTDGEEGTLRRMNVAARHWPDFGIGTECGLGRRDPSTIEELLRIHARCADAETPGDARTAGTAAGA</sequence>
<dbReference type="Gene3D" id="3.20.20.210">
    <property type="match status" value="1"/>
</dbReference>
<accession>A0AAW9RT55</accession>
<dbReference type="SUPFAM" id="SSF51726">
    <property type="entry name" value="UROD/MetE-like"/>
    <property type="match status" value="1"/>
</dbReference>